<accession>A0ABM8P8Z8</accession>
<organism evidence="1 2">
    <name type="scientific">Paraburkholderia metrosideri</name>
    <dbReference type="NCBI Taxonomy" id="580937"/>
    <lineage>
        <taxon>Bacteria</taxon>
        <taxon>Pseudomonadati</taxon>
        <taxon>Pseudomonadota</taxon>
        <taxon>Betaproteobacteria</taxon>
        <taxon>Burkholderiales</taxon>
        <taxon>Burkholderiaceae</taxon>
        <taxon>Paraburkholderia</taxon>
    </lineage>
</organism>
<evidence type="ECO:0000313" key="1">
    <source>
        <dbReference type="EMBL" id="CAD6559453.1"/>
    </source>
</evidence>
<comment type="caution">
    <text evidence="1">The sequence shown here is derived from an EMBL/GenBank/DDBJ whole genome shotgun (WGS) entry which is preliminary data.</text>
</comment>
<gene>
    <name evidence="1" type="ORF">LMG28140_06631</name>
</gene>
<sequence>MSKESKRAIACAIGQPDDVDIDEILLRPTSQEF</sequence>
<protein>
    <submittedName>
        <fullName evidence="1">Uncharacterized protein</fullName>
    </submittedName>
</protein>
<dbReference type="Proteomes" id="UP000598032">
    <property type="component" value="Unassembled WGS sequence"/>
</dbReference>
<keyword evidence="2" id="KW-1185">Reference proteome</keyword>
<dbReference type="EMBL" id="CAJHCP010000025">
    <property type="protein sequence ID" value="CAD6559453.1"/>
    <property type="molecule type" value="Genomic_DNA"/>
</dbReference>
<evidence type="ECO:0000313" key="2">
    <source>
        <dbReference type="Proteomes" id="UP000598032"/>
    </source>
</evidence>
<proteinExistence type="predicted"/>
<name>A0ABM8P8Z8_9BURK</name>
<reference evidence="1 2" key="1">
    <citation type="submission" date="2020-10" db="EMBL/GenBank/DDBJ databases">
        <authorList>
            <person name="Peeters C."/>
        </authorList>
    </citation>
    <scope>NUCLEOTIDE SEQUENCE [LARGE SCALE GENOMIC DNA]</scope>
    <source>
        <strain evidence="1 2">LMG 28140</strain>
    </source>
</reference>